<evidence type="ECO:0000313" key="9">
    <source>
        <dbReference type="EMBL" id="GAB76942.1"/>
    </source>
</evidence>
<feature type="transmembrane region" description="Helical" evidence="6">
    <location>
        <begin position="200"/>
        <end position="222"/>
    </location>
</feature>
<protein>
    <recommendedName>
        <fullName evidence="11">Phosphatidylglycerol lysyltransferase C-terminal domain-containing protein</fullName>
    </recommendedName>
</protein>
<dbReference type="InterPro" id="IPR022764">
    <property type="entry name" value="Peptidase_S54_rhomboid_dom"/>
</dbReference>
<dbReference type="PANTHER" id="PTHR34697:SF2">
    <property type="entry name" value="PHOSPHATIDYLGLYCEROL LYSYLTRANSFERASE"/>
    <property type="match status" value="1"/>
</dbReference>
<comment type="caution">
    <text evidence="9">The sequence shown here is derived from an EMBL/GenBank/DDBJ whole genome shotgun (WGS) entry which is preliminary data.</text>
</comment>
<feature type="domain" description="Peptidase S54 rhomboid" evidence="7">
    <location>
        <begin position="105"/>
        <end position="225"/>
    </location>
</feature>
<reference evidence="9 10" key="1">
    <citation type="submission" date="2012-08" db="EMBL/GenBank/DDBJ databases">
        <title>Whole genome shotgun sequence of Austwickia chelonae NBRC 105200.</title>
        <authorList>
            <person name="Yoshida I."/>
            <person name="Hosoyama A."/>
            <person name="Tsuchikane K."/>
            <person name="Katsumata H."/>
            <person name="Ando Y."/>
            <person name="Ohji S."/>
            <person name="Hamada M."/>
            <person name="Tamura T."/>
            <person name="Yamazoe A."/>
            <person name="Yamazaki S."/>
            <person name="Fujita N."/>
        </authorList>
    </citation>
    <scope>NUCLEOTIDE SEQUENCE [LARGE SCALE GENOMIC DNA]</scope>
    <source>
        <strain evidence="9 10">NBRC 105200</strain>
    </source>
</reference>
<accession>K6W532</accession>
<dbReference type="GO" id="GO:0005886">
    <property type="term" value="C:plasma membrane"/>
    <property type="evidence" value="ECO:0007669"/>
    <property type="project" value="UniProtKB-SubCell"/>
</dbReference>
<feature type="transmembrane region" description="Helical" evidence="6">
    <location>
        <begin position="313"/>
        <end position="331"/>
    </location>
</feature>
<feature type="transmembrane region" description="Helical" evidence="6">
    <location>
        <begin position="417"/>
        <end position="440"/>
    </location>
</feature>
<dbReference type="GO" id="GO:0016755">
    <property type="term" value="F:aminoacyltransferase activity"/>
    <property type="evidence" value="ECO:0007669"/>
    <property type="project" value="TreeGrafter"/>
</dbReference>
<dbReference type="Pfam" id="PF01694">
    <property type="entry name" value="Rhomboid"/>
    <property type="match status" value="1"/>
</dbReference>
<sequence>MSTGDDRTTAFERYRSGRRRTVLWLGQRLRIALRDSPVTVMALIWLSCATVAAHLLPVSSRAFLAHTILLRHGDLLVEPWTPLTSLLLPSNPLDALVNRGPVATAVLLFVLGVAVERQLGSRRFLAATLIGNVLAAVGTWFFAILVRPVFPEWSESMMGFTFAGPAIAVIASTACATATLTHLWRRRIRTTGIAVVVTMALYHGGAVSAAAASAVMCGLVMGRLMRRRKVETRPLGTIHEQRVLISLIVTAGAIGPLIGAWLGFADGPLSILGGSIAQPIMGSGGESAAQICATADISRECAEYLLTTDPKPGVLLLTCIPTAILLLCSVGLRRGRRLAWMIVVVLELALGAFFLKTLNSAIELEEQLGGLAGTEGTWADLAEVWIPTLVPLALTLLLVANRRLFTIPGPPGSVRRLTAWVAVSCSVGLVVYVVGGLAVADQWTAPATALQLAEDAPRRLVPLEYLLPLTDAFPTLLPLGPEATFLYSWVGVLTWLPMGAALLRAMSHASAVDAGAGHARDLLIRYGGGSLSWMGLWEGNRHWFSDDGQSYVPFRVIAGVAVTTGDLVGPAATQDAALGEFLSYADAQGWTVCFYSATGELRERTAARGWQSTQVAEEAVLLLPELAFTGKKFQDVRTALNHVRKQNLTTTWTTWREAPLEVRLQIREISEQWVGEQVLPEMSFTLGGLAEIADPDVRLFLVSDSQGVVHGCASWLPIHREGRLVGWTLDFMRRRPDGFRHTMEVLIGQAALDLKAEGYEELSLSGAPLAKVVSSEENPTRPAGFPAAVDVVLEKVGKQLEPVYGFRSLLRFKAKFQPVYRPLYLLYPDPAALPAIGTAIARAYLPDAGLGDLWQVSSLIRGARRTRERHSPAERASGTVG</sequence>
<evidence type="ECO:0008006" key="11">
    <source>
        <dbReference type="Google" id="ProtNLM"/>
    </source>
</evidence>
<dbReference type="GO" id="GO:0004252">
    <property type="term" value="F:serine-type endopeptidase activity"/>
    <property type="evidence" value="ECO:0007669"/>
    <property type="project" value="InterPro"/>
</dbReference>
<dbReference type="InterPro" id="IPR024320">
    <property type="entry name" value="LPG_synthase_C"/>
</dbReference>
<feature type="transmembrane region" description="Helical" evidence="6">
    <location>
        <begin position="338"/>
        <end position="355"/>
    </location>
</feature>
<feature type="transmembrane region" description="Helical" evidence="6">
    <location>
        <begin position="38"/>
        <end position="56"/>
    </location>
</feature>
<organism evidence="9 10">
    <name type="scientific">Austwickia chelonae NBRC 105200</name>
    <dbReference type="NCBI Taxonomy" id="1184607"/>
    <lineage>
        <taxon>Bacteria</taxon>
        <taxon>Bacillati</taxon>
        <taxon>Actinomycetota</taxon>
        <taxon>Actinomycetes</taxon>
        <taxon>Micrococcales</taxon>
        <taxon>Dermatophilaceae</taxon>
        <taxon>Austwickia</taxon>
    </lineage>
</organism>
<evidence type="ECO:0000259" key="8">
    <source>
        <dbReference type="Pfam" id="PF09924"/>
    </source>
</evidence>
<dbReference type="RefSeq" id="WP_006501693.1">
    <property type="nucleotide sequence ID" value="NZ_BAGZ01000003.1"/>
</dbReference>
<dbReference type="EMBL" id="BAGZ01000003">
    <property type="protein sequence ID" value="GAB76942.1"/>
    <property type="molecule type" value="Genomic_DNA"/>
</dbReference>
<keyword evidence="3 6" id="KW-0812">Transmembrane</keyword>
<keyword evidence="4 6" id="KW-1133">Transmembrane helix</keyword>
<evidence type="ECO:0000256" key="2">
    <source>
        <dbReference type="ARBA" id="ARBA00022475"/>
    </source>
</evidence>
<dbReference type="AlphaFoldDB" id="K6W532"/>
<dbReference type="Gene3D" id="1.20.1540.10">
    <property type="entry name" value="Rhomboid-like"/>
    <property type="match status" value="1"/>
</dbReference>
<dbReference type="Proteomes" id="UP000008495">
    <property type="component" value="Unassembled WGS sequence"/>
</dbReference>
<evidence type="ECO:0000256" key="5">
    <source>
        <dbReference type="ARBA" id="ARBA00023136"/>
    </source>
</evidence>
<gene>
    <name evidence="9" type="ORF">AUCHE_03_01600</name>
</gene>
<dbReference type="PANTHER" id="PTHR34697">
    <property type="entry name" value="PHOSPHATIDYLGLYCEROL LYSYLTRANSFERASE"/>
    <property type="match status" value="1"/>
</dbReference>
<dbReference type="SUPFAM" id="SSF144091">
    <property type="entry name" value="Rhomboid-like"/>
    <property type="match status" value="1"/>
</dbReference>
<dbReference type="STRING" id="100225.SAMN05421595_2078"/>
<evidence type="ECO:0000313" key="10">
    <source>
        <dbReference type="Proteomes" id="UP000008495"/>
    </source>
</evidence>
<keyword evidence="5 6" id="KW-0472">Membrane</keyword>
<evidence type="ECO:0000256" key="6">
    <source>
        <dbReference type="SAM" id="Phobius"/>
    </source>
</evidence>
<dbReference type="Pfam" id="PF09924">
    <property type="entry name" value="LPG_synthase_C"/>
    <property type="match status" value="1"/>
</dbReference>
<feature type="transmembrane region" description="Helical" evidence="6">
    <location>
        <begin position="158"/>
        <end position="180"/>
    </location>
</feature>
<keyword evidence="2" id="KW-1003">Cell membrane</keyword>
<feature type="domain" description="Phosphatidylglycerol lysyltransferase C-terminal" evidence="8">
    <location>
        <begin position="522"/>
        <end position="827"/>
    </location>
</feature>
<name>K6W532_9MICO</name>
<proteinExistence type="predicted"/>
<feature type="transmembrane region" description="Helical" evidence="6">
    <location>
        <begin position="384"/>
        <end position="405"/>
    </location>
</feature>
<dbReference type="eggNOG" id="COG2898">
    <property type="taxonomic scope" value="Bacteria"/>
</dbReference>
<evidence type="ECO:0000256" key="1">
    <source>
        <dbReference type="ARBA" id="ARBA00004651"/>
    </source>
</evidence>
<evidence type="ECO:0000259" key="7">
    <source>
        <dbReference type="Pfam" id="PF01694"/>
    </source>
</evidence>
<evidence type="ECO:0000256" key="3">
    <source>
        <dbReference type="ARBA" id="ARBA00022692"/>
    </source>
</evidence>
<evidence type="ECO:0000256" key="4">
    <source>
        <dbReference type="ARBA" id="ARBA00022989"/>
    </source>
</evidence>
<keyword evidence="10" id="KW-1185">Reference proteome</keyword>
<feature type="transmembrane region" description="Helical" evidence="6">
    <location>
        <begin position="124"/>
        <end position="146"/>
    </location>
</feature>
<dbReference type="eggNOG" id="COG0705">
    <property type="taxonomic scope" value="Bacteria"/>
</dbReference>
<dbReference type="InterPro" id="IPR051211">
    <property type="entry name" value="PG_lysyltransferase"/>
</dbReference>
<dbReference type="InterPro" id="IPR035952">
    <property type="entry name" value="Rhomboid-like_sf"/>
</dbReference>
<feature type="transmembrane region" description="Helical" evidence="6">
    <location>
        <begin position="243"/>
        <end position="264"/>
    </location>
</feature>
<comment type="subcellular location">
    <subcellularLocation>
        <location evidence="1">Cell membrane</location>
        <topology evidence="1">Multi-pass membrane protein</topology>
    </subcellularLocation>
</comment>
<dbReference type="GO" id="GO:0055091">
    <property type="term" value="P:phospholipid homeostasis"/>
    <property type="evidence" value="ECO:0007669"/>
    <property type="project" value="TreeGrafter"/>
</dbReference>